<dbReference type="PROSITE" id="PS50222">
    <property type="entry name" value="EF_HAND_2"/>
    <property type="match status" value="3"/>
</dbReference>
<dbReference type="SUPFAM" id="SSF143791">
    <property type="entry name" value="DUSP-like"/>
    <property type="match status" value="1"/>
</dbReference>
<dbReference type="Gene3D" id="1.10.238.10">
    <property type="entry name" value="EF-hand"/>
    <property type="match status" value="2"/>
</dbReference>
<feature type="region of interest" description="Disordered" evidence="12">
    <location>
        <begin position="1442"/>
        <end position="1464"/>
    </location>
</feature>
<dbReference type="PANTHER" id="PTHR21646:SF76">
    <property type="entry name" value="UBIQUITIN CARBOXYL-TERMINAL HYDROLASE 32"/>
    <property type="match status" value="1"/>
</dbReference>
<dbReference type="PROSITE" id="PS00973">
    <property type="entry name" value="USP_2"/>
    <property type="match status" value="1"/>
</dbReference>
<dbReference type="Pfam" id="PF14836">
    <property type="entry name" value="Ubiquitin_3"/>
    <property type="match status" value="1"/>
</dbReference>
<keyword evidence="4" id="KW-0645">Protease</keyword>
<dbReference type="Pfam" id="PF25265">
    <property type="entry name" value="USP32_N"/>
    <property type="match status" value="1"/>
</dbReference>
<feature type="domain" description="EF-hand" evidence="13">
    <location>
        <begin position="268"/>
        <end position="303"/>
    </location>
</feature>
<evidence type="ECO:0000256" key="1">
    <source>
        <dbReference type="ARBA" id="ARBA00000707"/>
    </source>
</evidence>
<dbReference type="Pfam" id="PF13499">
    <property type="entry name" value="EF-hand_7"/>
    <property type="match status" value="1"/>
</dbReference>
<dbReference type="InterPro" id="IPR002048">
    <property type="entry name" value="EF_hand_dom"/>
</dbReference>
<evidence type="ECO:0000256" key="9">
    <source>
        <dbReference type="ARBA" id="ARBA00022807"/>
    </source>
</evidence>
<gene>
    <name evidence="16" type="ORF">HOLleu_11206</name>
</gene>
<evidence type="ECO:0000259" key="13">
    <source>
        <dbReference type="PROSITE" id="PS50222"/>
    </source>
</evidence>
<keyword evidence="9" id="KW-0788">Thiol protease</keyword>
<feature type="domain" description="USP" evidence="14">
    <location>
        <begin position="748"/>
        <end position="1620"/>
    </location>
</feature>
<feature type="region of interest" description="Disordered" evidence="12">
    <location>
        <begin position="1404"/>
        <end position="1427"/>
    </location>
</feature>
<organism evidence="16 17">
    <name type="scientific">Holothuria leucospilota</name>
    <name type="common">Black long sea cucumber</name>
    <name type="synonym">Mertensiothuria leucospilota</name>
    <dbReference type="NCBI Taxonomy" id="206669"/>
    <lineage>
        <taxon>Eukaryota</taxon>
        <taxon>Metazoa</taxon>
        <taxon>Echinodermata</taxon>
        <taxon>Eleutherozoa</taxon>
        <taxon>Echinozoa</taxon>
        <taxon>Holothuroidea</taxon>
        <taxon>Aspidochirotacea</taxon>
        <taxon>Aspidochirotida</taxon>
        <taxon>Holothuriidae</taxon>
        <taxon>Holothuria</taxon>
    </lineage>
</organism>
<feature type="region of interest" description="Disordered" evidence="12">
    <location>
        <begin position="1017"/>
        <end position="1138"/>
    </location>
</feature>
<dbReference type="EC" id="3.4.19.12" evidence="2"/>
<feature type="region of interest" description="Disordered" evidence="12">
    <location>
        <begin position="1532"/>
        <end position="1555"/>
    </location>
</feature>
<dbReference type="InterPro" id="IPR057368">
    <property type="entry name" value="USP32_N"/>
</dbReference>
<keyword evidence="3" id="KW-0597">Phosphoprotein</keyword>
<dbReference type="FunFam" id="3.90.70.10:FF:000018">
    <property type="entry name" value="Ubiquitin carboxyl-terminal hydrolase 32"/>
    <property type="match status" value="1"/>
</dbReference>
<dbReference type="InterPro" id="IPR050185">
    <property type="entry name" value="Ub_carboxyl-term_hydrolase"/>
</dbReference>
<dbReference type="Pfam" id="PF06337">
    <property type="entry name" value="DUSP"/>
    <property type="match status" value="1"/>
</dbReference>
<evidence type="ECO:0000256" key="2">
    <source>
        <dbReference type="ARBA" id="ARBA00012759"/>
    </source>
</evidence>
<evidence type="ECO:0000256" key="6">
    <source>
        <dbReference type="ARBA" id="ARBA00022737"/>
    </source>
</evidence>
<dbReference type="InterPro" id="IPR028135">
    <property type="entry name" value="Ub_USP-typ"/>
</dbReference>
<dbReference type="CDD" id="cd00051">
    <property type="entry name" value="EFh"/>
    <property type="match status" value="2"/>
</dbReference>
<feature type="compositionally biased region" description="Low complexity" evidence="12">
    <location>
        <begin position="1069"/>
        <end position="1094"/>
    </location>
</feature>
<comment type="caution">
    <text evidence="16">The sequence shown here is derived from an EMBL/GenBank/DDBJ whole genome shotgun (WGS) entry which is preliminary data.</text>
</comment>
<dbReference type="GO" id="GO:0006508">
    <property type="term" value="P:proteolysis"/>
    <property type="evidence" value="ECO:0007669"/>
    <property type="project" value="UniProtKB-KW"/>
</dbReference>
<dbReference type="InterPro" id="IPR006615">
    <property type="entry name" value="Pept_C19_DUSP"/>
</dbReference>
<feature type="region of interest" description="Disordered" evidence="12">
    <location>
        <begin position="1205"/>
        <end position="1235"/>
    </location>
</feature>
<dbReference type="FunFam" id="1.10.238.10:FF:000081">
    <property type="entry name" value="Ubiquitin carboxyl-terminal hydrolase 32"/>
    <property type="match status" value="1"/>
</dbReference>
<dbReference type="InterPro" id="IPR018200">
    <property type="entry name" value="USP_CS"/>
</dbReference>
<dbReference type="InterPro" id="IPR001394">
    <property type="entry name" value="Peptidase_C19_UCH"/>
</dbReference>
<dbReference type="PROSITE" id="PS00018">
    <property type="entry name" value="EF_HAND_1"/>
    <property type="match status" value="2"/>
</dbReference>
<dbReference type="PROSITE" id="PS00972">
    <property type="entry name" value="USP_1"/>
    <property type="match status" value="1"/>
</dbReference>
<keyword evidence="17" id="KW-1185">Reference proteome</keyword>
<dbReference type="PROSITE" id="PS50235">
    <property type="entry name" value="USP_3"/>
    <property type="match status" value="1"/>
</dbReference>
<dbReference type="SUPFAM" id="SSF54001">
    <property type="entry name" value="Cysteine proteinases"/>
    <property type="match status" value="1"/>
</dbReference>
<feature type="domain" description="EF-hand" evidence="13">
    <location>
        <begin position="232"/>
        <end position="267"/>
    </location>
</feature>
<dbReference type="InterPro" id="IPR038765">
    <property type="entry name" value="Papain-like_cys_pep_sf"/>
</dbReference>
<feature type="compositionally biased region" description="Polar residues" evidence="12">
    <location>
        <begin position="443"/>
        <end position="474"/>
    </location>
</feature>
<accession>A0A9Q1CEK7</accession>
<dbReference type="InterPro" id="IPR035927">
    <property type="entry name" value="DUSP-like_sf"/>
</dbReference>
<evidence type="ECO:0000256" key="3">
    <source>
        <dbReference type="ARBA" id="ARBA00022553"/>
    </source>
</evidence>
<reference evidence="16" key="1">
    <citation type="submission" date="2021-10" db="EMBL/GenBank/DDBJ databases">
        <title>Tropical sea cucumber genome reveals ecological adaptation and Cuvierian tubules defense mechanism.</title>
        <authorList>
            <person name="Chen T."/>
        </authorList>
    </citation>
    <scope>NUCLEOTIDE SEQUENCE</scope>
    <source>
        <strain evidence="16">Nanhai2018</strain>
        <tissue evidence="16">Muscle</tissue>
    </source>
</reference>
<name>A0A9Q1CEK7_HOLLE</name>
<dbReference type="Gene3D" id="3.90.70.10">
    <property type="entry name" value="Cysteine proteinases"/>
    <property type="match status" value="3"/>
</dbReference>
<feature type="region of interest" description="Disordered" evidence="12">
    <location>
        <begin position="428"/>
        <end position="526"/>
    </location>
</feature>
<dbReference type="GO" id="GO:0005794">
    <property type="term" value="C:Golgi apparatus"/>
    <property type="evidence" value="ECO:0007669"/>
    <property type="project" value="TreeGrafter"/>
</dbReference>
<keyword evidence="7" id="KW-0833">Ubl conjugation pathway</keyword>
<protein>
    <recommendedName>
        <fullName evidence="11">Ubiquitin carboxyl-terminal hydrolase 32</fullName>
        <ecNumber evidence="2">3.4.19.12</ecNumber>
    </recommendedName>
</protein>
<dbReference type="SUPFAM" id="SSF47473">
    <property type="entry name" value="EF-hand"/>
    <property type="match status" value="2"/>
</dbReference>
<dbReference type="EMBL" id="JAIZAY010000004">
    <property type="protein sequence ID" value="KAJ8043901.1"/>
    <property type="molecule type" value="Genomic_DNA"/>
</dbReference>
<dbReference type="GO" id="GO:0004843">
    <property type="term" value="F:cysteine-type deubiquitinase activity"/>
    <property type="evidence" value="ECO:0007669"/>
    <property type="project" value="UniProtKB-EC"/>
</dbReference>
<evidence type="ECO:0000256" key="11">
    <source>
        <dbReference type="ARBA" id="ARBA00071642"/>
    </source>
</evidence>
<dbReference type="Pfam" id="PF00443">
    <property type="entry name" value="UCH"/>
    <property type="match status" value="1"/>
</dbReference>
<dbReference type="PROSITE" id="PS51283">
    <property type="entry name" value="DUSP"/>
    <property type="match status" value="1"/>
</dbReference>
<dbReference type="GO" id="GO:0005509">
    <property type="term" value="F:calcium ion binding"/>
    <property type="evidence" value="ECO:0007669"/>
    <property type="project" value="InterPro"/>
</dbReference>
<evidence type="ECO:0000259" key="15">
    <source>
        <dbReference type="PROSITE" id="PS51283"/>
    </source>
</evidence>
<sequence>MGNKESKSLIISYDDALKRVSEDEFKRLQEAFKRYSSPGGYMSKAIFIRDVFGEGMPQKLGEHLFYAFGGSSKGIGFKELFSGLVLLTKGTQTEKLRFIFSIIAHHEDGYYVARVDIETFIAACDGSPPPSDLAQLFRNDPRVSYEQFCSWLLRNSHVMKLSAWLLEDGGRKGLRLSDESDTPTFYQTLAGVTHLEEADIIELEKRYWTLQAQSKTGRLDLDTLRPLISPPLPSDLVQGLFNAFDENKDSHIDLKEMACGLSACCRGPKAERLKFCFKIFDFDRDGLLSRTELENMCKSLLSIRTESRDNQEIDFKEVESLDPIEIAGDILSAHDEDQDGFITAEEFQVWAVKNSLPDDFSKLLFQICHIVLGLRPATNAEEKEVILGWVDREKRRGMKAAQTWYLIAAEWWQSWLKYVSYKPSVTISKENQSTSTTGTQTNLSAMTPNHHGSSPGHSAWSENSSTQKSYSTLPANFRKKGDGSIHPLPPPNGAISGSPKKKAGRSTAKDDPLSGPAKPGPINNTVLILPDSKKQVPSLTNEGGRLRRQPPLSLCKDYETLPDPVWKALFLWYAGGPALPRNVIIPDPQNPVATLEKYPIHVKLLRHQTQQNKNGWNGVNISIGGLSLGGNQLGNFLNSSSNTTTPKKYLANTACFSKLHTVQQVHDFLAQRLRIPSEEMRLWNLKDESNPVLIEEDSATMEHLGIVEDQSILIEIRNKDLSWPEEMSLLAKNKQDKYKQVISEGGVTGLSNLGNTCFMNAAVQCISNTQPLTLYFKTEAYLFELNTSNRDGMKGHIARRYGELVTDLWSGTAKSIAPLKLRWTIAKYSLRFNDFQQHDSQELLAFLLDGLHEDLNRVQQKKYVELKDSDGRPDEEVADEAWENHLVRNQSIVVDLFQGLLKSQVRCKHCGNVSVRFDPFTFLSLPLPMESSMHVEIIVVRLDGSVPLKYGLRLNLDDKYKTLKRELAELCDLSAEQLLLVEIAGAMVRSFPQDNQKVRNFVGGILYAYEIPSVSEDPKVADEETEVTLTGASQEASASLPPVDDVAKELSPSSNPAKQRHSPVPKGITVTDTSTNQSDSSASSAKSSAATTPSQDSTSTEKPFGSNILASKPNHVRSPSNVSVASSVTSGQTTLGSGNMEGLVVAMHRKQIRMDMYFLAWQKARPCLFSTPLILPASANTYKSHLYKATWTHVSRLVVSTGSADSSGHIHNRNHAEDGIQAKGPASAESRDSPQQKYPFTLKMVQKDGLNCALCPWYRFCRGCDIPCTEEPLGPGVAFIAVEWDPTALHLRYQASQERAFVDHESVEKSRRMQTEPIDLDDCLRAFTKEEELGEDEKYYCSKCKEHRLAAKKLDIWKLPPILIIHLKRFQFVNGRWVKSQKIVKCPEDKFNLSNFVAPRAKETNSASPLVNGDVEEGRVPSEADTNQVLSVNSIDVDSVQRESKEESCRMEDGTKSLTSMKSSDIDPSEKYILHEEEVSGDVRTNRKDSKEDILLHAGTEGGFVEGSVNGGMVEDESCSDGDFPKKEKLKSVSSLSEPVDASDSHPLISDGLDAETGKDTDEYKLYAVVCHTGILGGGHYVSYAVNPNKRWYSYNDSSVKEVKSSIDLDHAYMLFYERTDLDYSKYIPHHKGLKPDLPPIDDEIEDNFRKLCVIQ</sequence>
<keyword evidence="5" id="KW-0479">Metal-binding</keyword>
<dbReference type="Proteomes" id="UP001152320">
    <property type="component" value="Chromosome 4"/>
</dbReference>
<dbReference type="GO" id="GO:0016579">
    <property type="term" value="P:protein deubiquitination"/>
    <property type="evidence" value="ECO:0007669"/>
    <property type="project" value="InterPro"/>
</dbReference>
<dbReference type="Gene3D" id="3.30.2230.10">
    <property type="entry name" value="DUSP-like"/>
    <property type="match status" value="1"/>
</dbReference>
<evidence type="ECO:0000256" key="8">
    <source>
        <dbReference type="ARBA" id="ARBA00022801"/>
    </source>
</evidence>
<feature type="domain" description="DUSP" evidence="15">
    <location>
        <begin position="377"/>
        <end position="584"/>
    </location>
</feature>
<feature type="compositionally biased region" description="Low complexity" evidence="12">
    <location>
        <begin position="431"/>
        <end position="442"/>
    </location>
</feature>
<keyword evidence="8 16" id="KW-0378">Hydrolase</keyword>
<keyword evidence="10" id="KW-0106">Calcium</keyword>
<evidence type="ECO:0000256" key="12">
    <source>
        <dbReference type="SAM" id="MobiDB-lite"/>
    </source>
</evidence>
<feature type="compositionally biased region" description="Basic and acidic residues" evidence="12">
    <location>
        <begin position="1442"/>
        <end position="1455"/>
    </location>
</feature>
<evidence type="ECO:0000259" key="14">
    <source>
        <dbReference type="PROSITE" id="PS50235"/>
    </source>
</evidence>
<dbReference type="InterPro" id="IPR018247">
    <property type="entry name" value="EF_Hand_1_Ca_BS"/>
</dbReference>
<proteinExistence type="predicted"/>
<dbReference type="Gene3D" id="3.10.20.90">
    <property type="entry name" value="Phosphatidylinositol 3-kinase Catalytic Subunit, Chain A, domain 1"/>
    <property type="match status" value="1"/>
</dbReference>
<dbReference type="SMART" id="SM00054">
    <property type="entry name" value="EFh"/>
    <property type="match status" value="3"/>
</dbReference>
<evidence type="ECO:0000313" key="17">
    <source>
        <dbReference type="Proteomes" id="UP001152320"/>
    </source>
</evidence>
<feature type="domain" description="EF-hand" evidence="13">
    <location>
        <begin position="322"/>
        <end position="357"/>
    </location>
</feature>
<dbReference type="PANTHER" id="PTHR21646">
    <property type="entry name" value="UBIQUITIN CARBOXYL-TERMINAL HYDROLASE"/>
    <property type="match status" value="1"/>
</dbReference>
<evidence type="ECO:0000256" key="4">
    <source>
        <dbReference type="ARBA" id="ARBA00022670"/>
    </source>
</evidence>
<feature type="compositionally biased region" description="Polar residues" evidence="12">
    <location>
        <begin position="1117"/>
        <end position="1137"/>
    </location>
</feature>
<dbReference type="InterPro" id="IPR011992">
    <property type="entry name" value="EF-hand-dom_pair"/>
</dbReference>
<evidence type="ECO:0000256" key="10">
    <source>
        <dbReference type="ARBA" id="ARBA00022837"/>
    </source>
</evidence>
<keyword evidence="6" id="KW-0677">Repeat</keyword>
<evidence type="ECO:0000256" key="7">
    <source>
        <dbReference type="ARBA" id="ARBA00022786"/>
    </source>
</evidence>
<dbReference type="SMART" id="SM00695">
    <property type="entry name" value="DUSP"/>
    <property type="match status" value="1"/>
</dbReference>
<feature type="compositionally biased region" description="Polar residues" evidence="12">
    <location>
        <begin position="1027"/>
        <end position="1037"/>
    </location>
</feature>
<dbReference type="InterPro" id="IPR028889">
    <property type="entry name" value="USP"/>
</dbReference>
<evidence type="ECO:0000256" key="5">
    <source>
        <dbReference type="ARBA" id="ARBA00022723"/>
    </source>
</evidence>
<evidence type="ECO:0000313" key="16">
    <source>
        <dbReference type="EMBL" id="KAJ8043901.1"/>
    </source>
</evidence>
<dbReference type="OrthoDB" id="265776at2759"/>
<comment type="catalytic activity">
    <reaction evidence="1">
        <text>Thiol-dependent hydrolysis of ester, thioester, amide, peptide and isopeptide bonds formed by the C-terminal Gly of ubiquitin (a 76-residue protein attached to proteins as an intracellular targeting signal).</text>
        <dbReference type="EC" id="3.4.19.12"/>
    </reaction>
</comment>